<feature type="chain" id="PRO_5031028499" description="SMP-30/Gluconolactonase/LRE-like region domain-containing protein" evidence="4">
    <location>
        <begin position="25"/>
        <end position="619"/>
    </location>
</feature>
<organism evidence="7">
    <name type="scientific">Alexandrium monilatum</name>
    <dbReference type="NCBI Taxonomy" id="311494"/>
    <lineage>
        <taxon>Eukaryota</taxon>
        <taxon>Sar</taxon>
        <taxon>Alveolata</taxon>
        <taxon>Dinophyceae</taxon>
        <taxon>Gonyaulacales</taxon>
        <taxon>Pyrocystaceae</taxon>
        <taxon>Alexandrium</taxon>
    </lineage>
</organism>
<dbReference type="Pfam" id="PF01436">
    <property type="entry name" value="NHL"/>
    <property type="match status" value="1"/>
</dbReference>
<protein>
    <recommendedName>
        <fullName evidence="8">SMP-30/Gluconolactonase/LRE-like region domain-containing protein</fullName>
    </recommendedName>
</protein>
<dbReference type="InterPro" id="IPR005084">
    <property type="entry name" value="CBM6"/>
</dbReference>
<dbReference type="PANTHER" id="PTHR46388">
    <property type="entry name" value="NHL REPEAT-CONTAINING PROTEIN 2"/>
    <property type="match status" value="1"/>
</dbReference>
<dbReference type="EMBL" id="HBNR01019061">
    <property type="protein sequence ID" value="CAE4573010.1"/>
    <property type="molecule type" value="Transcribed_RNA"/>
</dbReference>
<dbReference type="InterPro" id="IPR008979">
    <property type="entry name" value="Galactose-bd-like_sf"/>
</dbReference>
<feature type="domain" description="P-type" evidence="6">
    <location>
        <begin position="488"/>
        <end position="525"/>
    </location>
</feature>
<feature type="disulfide bond" evidence="3">
    <location>
        <begin position="490"/>
        <end position="516"/>
    </location>
</feature>
<feature type="signal peptide" evidence="4">
    <location>
        <begin position="1"/>
        <end position="24"/>
    </location>
</feature>
<evidence type="ECO:0000313" key="7">
    <source>
        <dbReference type="EMBL" id="CAE4573010.1"/>
    </source>
</evidence>
<dbReference type="PROSITE" id="PS51448">
    <property type="entry name" value="P_TREFOIL_2"/>
    <property type="match status" value="1"/>
</dbReference>
<keyword evidence="2 3" id="KW-1015">Disulfide bond</keyword>
<dbReference type="Pfam" id="PF00088">
    <property type="entry name" value="Trefoil"/>
    <property type="match status" value="1"/>
</dbReference>
<comment type="caution">
    <text evidence="3">Lacks conserved residue(s) required for the propagation of feature annotation.</text>
</comment>
<dbReference type="InterPro" id="IPR011042">
    <property type="entry name" value="6-blade_b-propeller_TolB-like"/>
</dbReference>
<dbReference type="InterPro" id="IPR001258">
    <property type="entry name" value="NHL_repeat"/>
</dbReference>
<dbReference type="Gene3D" id="2.60.120.260">
    <property type="entry name" value="Galactose-binding domain-like"/>
    <property type="match status" value="1"/>
</dbReference>
<proteinExistence type="predicted"/>
<keyword evidence="1" id="KW-0677">Repeat</keyword>
<feature type="disulfide bond" evidence="3">
    <location>
        <begin position="500"/>
        <end position="515"/>
    </location>
</feature>
<reference evidence="7" key="1">
    <citation type="submission" date="2021-01" db="EMBL/GenBank/DDBJ databases">
        <authorList>
            <person name="Corre E."/>
            <person name="Pelletier E."/>
            <person name="Niang G."/>
            <person name="Scheremetjew M."/>
            <person name="Finn R."/>
            <person name="Kale V."/>
            <person name="Holt S."/>
            <person name="Cochrane G."/>
            <person name="Meng A."/>
            <person name="Brown T."/>
            <person name="Cohen L."/>
        </authorList>
    </citation>
    <scope>NUCLEOTIDE SEQUENCE</scope>
    <source>
        <strain evidence="7">CCMP3105</strain>
    </source>
</reference>
<evidence type="ECO:0000256" key="1">
    <source>
        <dbReference type="ARBA" id="ARBA00022737"/>
    </source>
</evidence>
<gene>
    <name evidence="7" type="ORF">AMON00008_LOCUS12629</name>
</gene>
<dbReference type="InterPro" id="IPR000519">
    <property type="entry name" value="P_trefoil_dom"/>
</dbReference>
<evidence type="ECO:0008006" key="8">
    <source>
        <dbReference type="Google" id="ProtNLM"/>
    </source>
</evidence>
<dbReference type="PANTHER" id="PTHR46388:SF2">
    <property type="entry name" value="NHL REPEAT-CONTAINING PROTEIN 2"/>
    <property type="match status" value="1"/>
</dbReference>
<evidence type="ECO:0000259" key="6">
    <source>
        <dbReference type="PROSITE" id="PS51448"/>
    </source>
</evidence>
<feature type="domain" description="CBM6" evidence="5">
    <location>
        <begin position="153"/>
        <end position="308"/>
    </location>
</feature>
<sequence>MLLLRCSASIADLVLLAVLSGIHASSPWKTIAGTGKPGFGGNTYEHQVHGFAVETRLSMPGALVLDAALGWLYLADSMNHAIRGIDLQTGLLETIAGTGDPGFDGDGAAAVSAKLHMPTGLVADLSGTGPLRTLYVSDTNNHRVRRIGLALGRVYEAEAHGGNLSGAEARHTCPNASADPSTGALFWGSNFCDGSTGTGFVKYVHAVGDYIEFSVDASVGSGVYEARFRYADRYSRVHASGGRRMRLYVNGAVLTHALEFPPTGQPQAGLRDVYGWAVAHAPLQAGLNTIRLEVTGHGGPRIDQLYVVPPRQAIGTVAGTGRPGPADDLSAPRVATASALRSPRGLALDVAGQLLYIADADNGCVRRLNMQSGLISTVAGGRQRSSSRDGEDALGGKLFRPVGLQLDSAREYLYVADSVQNRVRRVDLTGRPTVGGTITTVGGFGMGVSPFEHMLRGPEDLALDDASGTLFVTDRENSRVRAINVLDGSCHLDVVRSLDCAFEGILNETCEELGCCFDPHCFTVLNPDGRVVPGHQPLDVLTKVDGAARSPPISFVTGQKVQCCFPKLRRMSVVEVLDAPQGIAWDATERVLYVSQARQHRVVRLLLDQGRCMGASQSC</sequence>
<dbReference type="InterPro" id="IPR000033">
    <property type="entry name" value="LDLR_classB_rpt"/>
</dbReference>
<keyword evidence="4" id="KW-0732">Signal</keyword>
<evidence type="ECO:0000256" key="4">
    <source>
        <dbReference type="SAM" id="SignalP"/>
    </source>
</evidence>
<dbReference type="SMART" id="SM00018">
    <property type="entry name" value="PD"/>
    <property type="match status" value="1"/>
</dbReference>
<name>A0A7S4Q6S9_9DINO</name>
<dbReference type="PROSITE" id="PS51175">
    <property type="entry name" value="CBM6"/>
    <property type="match status" value="1"/>
</dbReference>
<evidence type="ECO:0000256" key="3">
    <source>
        <dbReference type="PROSITE-ProRule" id="PRU00779"/>
    </source>
</evidence>
<dbReference type="SUPFAM" id="SSF57492">
    <property type="entry name" value="Trefoil"/>
    <property type="match status" value="1"/>
</dbReference>
<dbReference type="AlphaFoldDB" id="A0A7S4Q6S9"/>
<accession>A0A7S4Q6S9</accession>
<dbReference type="InterPro" id="IPR044913">
    <property type="entry name" value="P_trefoil_dom_sf"/>
</dbReference>
<dbReference type="Gene3D" id="2.120.10.30">
    <property type="entry name" value="TolB, C-terminal domain"/>
    <property type="match status" value="2"/>
</dbReference>
<dbReference type="GO" id="GO:0030246">
    <property type="term" value="F:carbohydrate binding"/>
    <property type="evidence" value="ECO:0007669"/>
    <property type="project" value="InterPro"/>
</dbReference>
<dbReference type="SUPFAM" id="SSF101898">
    <property type="entry name" value="NHL repeat"/>
    <property type="match status" value="1"/>
</dbReference>
<evidence type="ECO:0000256" key="2">
    <source>
        <dbReference type="ARBA" id="ARBA00023157"/>
    </source>
</evidence>
<dbReference type="Gene3D" id="2.40.10.500">
    <property type="match status" value="1"/>
</dbReference>
<dbReference type="SMART" id="SM00135">
    <property type="entry name" value="LY"/>
    <property type="match status" value="4"/>
</dbReference>
<evidence type="ECO:0000259" key="5">
    <source>
        <dbReference type="PROSITE" id="PS51175"/>
    </source>
</evidence>
<dbReference type="SUPFAM" id="SSF49785">
    <property type="entry name" value="Galactose-binding domain-like"/>
    <property type="match status" value="1"/>
</dbReference>